<reference evidence="2 3" key="1">
    <citation type="submission" date="2024-09" db="EMBL/GenBank/DDBJ databases">
        <title>Itraconazole resistance in Madurella fahalii resulting from another homologue of gene encoding cytochrome P450 14-alpha sterol demethylase (CYP51).</title>
        <authorList>
            <person name="Yoshioka I."/>
            <person name="Fahal A.H."/>
            <person name="Kaneko S."/>
            <person name="Yaguchi T."/>
        </authorList>
    </citation>
    <scope>NUCLEOTIDE SEQUENCE [LARGE SCALE GENOMIC DNA]</scope>
    <source>
        <strain evidence="2 3">IFM 68171</strain>
    </source>
</reference>
<feature type="region of interest" description="Disordered" evidence="1">
    <location>
        <begin position="258"/>
        <end position="299"/>
    </location>
</feature>
<name>A0ABQ0GC30_9PEZI</name>
<dbReference type="EMBL" id="BAAFSV010000003">
    <property type="protein sequence ID" value="GAB1315317.1"/>
    <property type="molecule type" value="Genomic_DNA"/>
</dbReference>
<gene>
    <name evidence="2" type="ORF">MFIFM68171_05527</name>
</gene>
<comment type="caution">
    <text evidence="2">The sequence shown here is derived from an EMBL/GenBank/DDBJ whole genome shotgun (WGS) entry which is preliminary data.</text>
</comment>
<accession>A0ABQ0GC30</accession>
<feature type="compositionally biased region" description="Basic and acidic residues" evidence="1">
    <location>
        <begin position="258"/>
        <end position="273"/>
    </location>
</feature>
<evidence type="ECO:0000256" key="1">
    <source>
        <dbReference type="SAM" id="MobiDB-lite"/>
    </source>
</evidence>
<evidence type="ECO:0000313" key="3">
    <source>
        <dbReference type="Proteomes" id="UP001628179"/>
    </source>
</evidence>
<keyword evidence="3" id="KW-1185">Reference proteome</keyword>
<evidence type="ECO:0000313" key="2">
    <source>
        <dbReference type="EMBL" id="GAB1315317.1"/>
    </source>
</evidence>
<dbReference type="Proteomes" id="UP001628179">
    <property type="component" value="Unassembled WGS sequence"/>
</dbReference>
<protein>
    <submittedName>
        <fullName evidence="2">Uncharacterized protein</fullName>
    </submittedName>
</protein>
<dbReference type="RefSeq" id="XP_070917048.1">
    <property type="nucleotide sequence ID" value="XM_071060947.1"/>
</dbReference>
<organism evidence="2 3">
    <name type="scientific">Madurella fahalii</name>
    <dbReference type="NCBI Taxonomy" id="1157608"/>
    <lineage>
        <taxon>Eukaryota</taxon>
        <taxon>Fungi</taxon>
        <taxon>Dikarya</taxon>
        <taxon>Ascomycota</taxon>
        <taxon>Pezizomycotina</taxon>
        <taxon>Sordariomycetes</taxon>
        <taxon>Sordariomycetidae</taxon>
        <taxon>Sordariales</taxon>
        <taxon>Sordariales incertae sedis</taxon>
        <taxon>Madurella</taxon>
    </lineage>
</organism>
<proteinExistence type="predicted"/>
<dbReference type="GeneID" id="98176270"/>
<sequence>MAQCTLLSAALTLDPDASSQLCAELQNTLAPEELTFDSLMTSNTMKRAVWNNEYFRFFHPAMYRESSKHGWGPVPNHVRSLEPEEDFLRWNGVKGHGGLSHYLNQYFKHTFINKETGYEIVRPGNAPLVVRLKFYNRAEDMRFYRDLFHFTLRLLRPEPVEFSYRCVAVVSLRPSVEGHDTLRLYNSDASLFRPQDGKFPWSNAWQLVKDANRSKYMLYFIRTDVLPTDPPPIPQSLTVRRAEHLAVLDSAAADVLRKARDAQGPRVPARNDDEGGTTDYRPPSSNPSSPPYHSVGGPSTALLARFSDSGIIPTSSGPPAPDYGNLGPRLLLIAGISGILARILRPPVPAACNFPDPEGGDSSPDVFAGNWSPAGSYTVVILD</sequence>